<evidence type="ECO:0000256" key="7">
    <source>
        <dbReference type="SAM" id="Phobius"/>
    </source>
</evidence>
<keyword evidence="4 7" id="KW-0812">Transmembrane</keyword>
<feature type="transmembrane region" description="Helical" evidence="7">
    <location>
        <begin position="62"/>
        <end position="82"/>
    </location>
</feature>
<feature type="transmembrane region" description="Helical" evidence="7">
    <location>
        <begin position="332"/>
        <end position="353"/>
    </location>
</feature>
<feature type="transmembrane region" description="Helical" evidence="7">
    <location>
        <begin position="273"/>
        <end position="291"/>
    </location>
</feature>
<feature type="transmembrane region" description="Helical" evidence="7">
    <location>
        <begin position="389"/>
        <end position="411"/>
    </location>
</feature>
<dbReference type="PANTHER" id="PTHR23513:SF11">
    <property type="entry name" value="STAPHYLOFERRIN A TRANSPORTER"/>
    <property type="match status" value="1"/>
</dbReference>
<dbReference type="RefSeq" id="WP_208009604.1">
    <property type="nucleotide sequence ID" value="NZ_CP071796.1"/>
</dbReference>
<evidence type="ECO:0000256" key="2">
    <source>
        <dbReference type="ARBA" id="ARBA00022448"/>
    </source>
</evidence>
<gene>
    <name evidence="9" type="ORF">J1M35_02605</name>
</gene>
<dbReference type="PROSITE" id="PS50850">
    <property type="entry name" value="MFS"/>
    <property type="match status" value="1"/>
</dbReference>
<evidence type="ECO:0000256" key="4">
    <source>
        <dbReference type="ARBA" id="ARBA00022692"/>
    </source>
</evidence>
<feature type="transmembrane region" description="Helical" evidence="7">
    <location>
        <begin position="303"/>
        <end position="326"/>
    </location>
</feature>
<proteinExistence type="predicted"/>
<keyword evidence="3" id="KW-1003">Cell membrane</keyword>
<dbReference type="Proteomes" id="UP000663903">
    <property type="component" value="Chromosome"/>
</dbReference>
<dbReference type="GO" id="GO:0005886">
    <property type="term" value="C:plasma membrane"/>
    <property type="evidence" value="ECO:0007669"/>
    <property type="project" value="UniProtKB-SubCell"/>
</dbReference>
<feature type="domain" description="Major facilitator superfamily (MFS) profile" evidence="8">
    <location>
        <begin position="20"/>
        <end position="415"/>
    </location>
</feature>
<accession>A0A975CHC7</accession>
<keyword evidence="5 7" id="KW-1133">Transmembrane helix</keyword>
<evidence type="ECO:0000313" key="10">
    <source>
        <dbReference type="Proteomes" id="UP000663903"/>
    </source>
</evidence>
<dbReference type="SUPFAM" id="SSF103473">
    <property type="entry name" value="MFS general substrate transporter"/>
    <property type="match status" value="1"/>
</dbReference>
<evidence type="ECO:0000256" key="1">
    <source>
        <dbReference type="ARBA" id="ARBA00004651"/>
    </source>
</evidence>
<evidence type="ECO:0000256" key="3">
    <source>
        <dbReference type="ARBA" id="ARBA00022475"/>
    </source>
</evidence>
<keyword evidence="10" id="KW-1185">Reference proteome</keyword>
<reference evidence="9" key="1">
    <citation type="submission" date="2021-03" db="EMBL/GenBank/DDBJ databases">
        <title>Ottowia sp. 27C isolated from the cloaca of a Giant Asian pond turtle (Heosemys grandis).</title>
        <authorList>
            <person name="Spergser J."/>
            <person name="Busse H.-J."/>
        </authorList>
    </citation>
    <scope>NUCLEOTIDE SEQUENCE</scope>
    <source>
        <strain evidence="9">27C</strain>
    </source>
</reference>
<feature type="transmembrane region" description="Helical" evidence="7">
    <location>
        <begin position="365"/>
        <end position="383"/>
    </location>
</feature>
<protein>
    <submittedName>
        <fullName evidence="9">MFS transporter</fullName>
    </submittedName>
</protein>
<dbReference type="InterPro" id="IPR036259">
    <property type="entry name" value="MFS_trans_sf"/>
</dbReference>
<keyword evidence="6 7" id="KW-0472">Membrane</keyword>
<comment type="subcellular location">
    <subcellularLocation>
        <location evidence="1">Cell membrane</location>
        <topology evidence="1">Multi-pass membrane protein</topology>
    </subcellularLocation>
</comment>
<keyword evidence="2" id="KW-0813">Transport</keyword>
<dbReference type="Pfam" id="PF05977">
    <property type="entry name" value="MFS_3"/>
    <property type="match status" value="1"/>
</dbReference>
<dbReference type="InterPro" id="IPR010290">
    <property type="entry name" value="TM_effector"/>
</dbReference>
<feature type="transmembrane region" description="Helical" evidence="7">
    <location>
        <begin position="94"/>
        <end position="115"/>
    </location>
</feature>
<dbReference type="EMBL" id="CP071796">
    <property type="protein sequence ID" value="QTD45831.1"/>
    <property type="molecule type" value="Genomic_DNA"/>
</dbReference>
<evidence type="ECO:0000259" key="8">
    <source>
        <dbReference type="PROSITE" id="PS50850"/>
    </source>
</evidence>
<evidence type="ECO:0000313" key="9">
    <source>
        <dbReference type="EMBL" id="QTD45831.1"/>
    </source>
</evidence>
<dbReference type="InterPro" id="IPR020846">
    <property type="entry name" value="MFS_dom"/>
</dbReference>
<evidence type="ECO:0000256" key="6">
    <source>
        <dbReference type="ARBA" id="ARBA00023136"/>
    </source>
</evidence>
<dbReference type="GO" id="GO:0022857">
    <property type="term" value="F:transmembrane transporter activity"/>
    <property type="evidence" value="ECO:0007669"/>
    <property type="project" value="InterPro"/>
</dbReference>
<dbReference type="AlphaFoldDB" id="A0A975CHC7"/>
<feature type="transmembrane region" description="Helical" evidence="7">
    <location>
        <begin position="240"/>
        <end position="261"/>
    </location>
</feature>
<dbReference type="KEGG" id="otd:J1M35_02605"/>
<evidence type="ECO:0000256" key="5">
    <source>
        <dbReference type="ARBA" id="ARBA00022989"/>
    </source>
</evidence>
<sequence>MPDSDQEAKSPLPGDDDLGALAPFRHGVFTLLWSTWLVANLCMWMNDVAAAWLMTTLTAKPIWVALVQTAATLPVFLLGLPSGALADILNRKHFLFFTQVWVAVVGALLALAVFMQVVTPPLLLMLLFMNGVGLALRWPVFSAIVPELVPRAQLPAALALNGVSMNASRILGPLVAGSIIASLGSAWVFLLNAVLSVGAAVVITRWQREHKPDPLGRESLRGAMRVGLQYVAQSYHLKGVLLRIAIFFFHSTALMALLPLVARQIKGGDAGTFTVLLAAMGAGAIASTFALPRLRQAWSRDRLVLAGAATQALSMAVMAVNTSLWLGVPAMAIGGAAWLTTANSLSVSAQMSLPDWVRARGMSMYQMAIMGAAASGAAVWGQVATWSSVPWALALGAVSGVAAMALAMGLWPDRGVMEDPTPAGPLPRPSVTTPPERGHVLVSIEYLIDPATAPAFRALMEQSRRARLRQGAVAWELLSDINDPRRFVELIEDASWTDHLRRFERSTTSDVALRERKLGFHIGDEPPVVRRTLRESTARAGFTEGLLGQIGLQRASDRR</sequence>
<dbReference type="Gene3D" id="1.20.1250.20">
    <property type="entry name" value="MFS general substrate transporter like domains"/>
    <property type="match status" value="1"/>
</dbReference>
<name>A0A975CHC7_9BURK</name>
<feature type="transmembrane region" description="Helical" evidence="7">
    <location>
        <begin position="122"/>
        <end position="140"/>
    </location>
</feature>
<dbReference type="PANTHER" id="PTHR23513">
    <property type="entry name" value="INTEGRAL MEMBRANE EFFLUX PROTEIN-RELATED"/>
    <property type="match status" value="1"/>
</dbReference>
<feature type="transmembrane region" description="Helical" evidence="7">
    <location>
        <begin position="170"/>
        <end position="203"/>
    </location>
</feature>
<organism evidence="9 10">
    <name type="scientific">Ottowia testudinis</name>
    <dbReference type="NCBI Taxonomy" id="2816950"/>
    <lineage>
        <taxon>Bacteria</taxon>
        <taxon>Pseudomonadati</taxon>
        <taxon>Pseudomonadota</taxon>
        <taxon>Betaproteobacteria</taxon>
        <taxon>Burkholderiales</taxon>
        <taxon>Comamonadaceae</taxon>
        <taxon>Ottowia</taxon>
    </lineage>
</organism>
<dbReference type="CDD" id="cd06173">
    <property type="entry name" value="MFS_MefA_like"/>
    <property type="match status" value="1"/>
</dbReference>